<dbReference type="PANTHER" id="PTHR45786">
    <property type="entry name" value="DNA BINDING PROTEIN-LIKE"/>
    <property type="match status" value="1"/>
</dbReference>
<proteinExistence type="predicted"/>
<dbReference type="eggNOG" id="KOG0851">
    <property type="taxonomic scope" value="Eukaryota"/>
</dbReference>
<gene>
    <name evidence="2" type="ORF">ZEAMMB73_Zm00001d041915</name>
</gene>
<dbReference type="Gene3D" id="2.40.50.140">
    <property type="entry name" value="Nucleic acid-binding proteins"/>
    <property type="match status" value="2"/>
</dbReference>
<dbReference type="PaxDb" id="4577-GRMZM2G360792_P01"/>
<keyword evidence="2" id="KW-0067">ATP-binding</keyword>
<dbReference type="CDD" id="cd04481">
    <property type="entry name" value="RPA1_DBD_B_like"/>
    <property type="match status" value="1"/>
</dbReference>
<dbReference type="GO" id="GO:0004386">
    <property type="term" value="F:helicase activity"/>
    <property type="evidence" value="ECO:0007669"/>
    <property type="project" value="UniProtKB-KW"/>
</dbReference>
<keyword evidence="2" id="KW-0547">Nucleotide-binding</keyword>
<evidence type="ECO:0000259" key="1">
    <source>
        <dbReference type="Pfam" id="PF14214"/>
    </source>
</evidence>
<dbReference type="EMBL" id="CM007649">
    <property type="protein sequence ID" value="ONM34070.1"/>
    <property type="molecule type" value="Genomic_DNA"/>
</dbReference>
<protein>
    <submittedName>
        <fullName evidence="2">Helicase</fullName>
    </submittedName>
</protein>
<evidence type="ECO:0000313" key="2">
    <source>
        <dbReference type="EMBL" id="ONM34070.1"/>
    </source>
</evidence>
<sequence length="556" mass="62201">MFAHSFLQQKQYGVSDAYVDTDAYPERSYYGGPEHVCPYCHAVFWFQERVKSDSCSTQRKIVYNLCCRGGKVNLKPFERPPPLLVDLLRFDGGTRSRHFLRLIRSYNSLFAFTSLGASIDKTINNGTAPYVFKINGVVHHKIGTLLPQRGTQPKFAQLYTYDTKHETQNRLGMFETDDGAGGHPDPEIASSLLDMLNENNSLVKAFRYVRERLEREGDQKITLRLLGCNTRHDVQYNLPSNGEIAAIIVGDYTTGEHTYFGADDVGSSKRKYVTMLEFVRRHLHYRLDEPNPYTCYGRLSDQIDVDAYSTIEGNRLQFIASHQSELRSETVQGIADAIDKGFLNADSIGGRVVVPASFTGGRSNNSSVNVVLWGGQASLFPGEQIYSDGQSSPQILMFVGMLVKKYADGLCLSGGSPCKWYINPDVPEACALMASARKAHSPIKWNEVLSSNQPMPHVPEEQKIACIRDLHPFENKDREFLVTVTVKKIGDRWWYNACKKCTRTAVAHGDSYKCSDQVCATIGTPNQRLGSISSLQLSPFYLCLPTALAVLTPTHI</sequence>
<dbReference type="InterPro" id="IPR012340">
    <property type="entry name" value="NA-bd_OB-fold"/>
</dbReference>
<dbReference type="AlphaFoldDB" id="A0A1D6MZP8"/>
<name>A0A1D6MZP8_MAIZE</name>
<keyword evidence="2" id="KW-0378">Hydrolase</keyword>
<dbReference type="SUPFAM" id="SSF50249">
    <property type="entry name" value="Nucleic acid-binding proteins"/>
    <property type="match status" value="1"/>
</dbReference>
<keyword evidence="2" id="KW-0347">Helicase</keyword>
<dbReference type="InterPro" id="IPR025476">
    <property type="entry name" value="Helitron_helicase-like"/>
</dbReference>
<reference evidence="2" key="1">
    <citation type="submission" date="2015-12" db="EMBL/GenBank/DDBJ databases">
        <title>Update maize B73 reference genome by single molecule sequencing technologies.</title>
        <authorList>
            <consortium name="Maize Genome Sequencing Project"/>
            <person name="Ware D."/>
        </authorList>
    </citation>
    <scope>NUCLEOTIDE SEQUENCE [LARGE SCALE GENOMIC DNA]</scope>
    <source>
        <tissue evidence="2">Seedling</tissue>
    </source>
</reference>
<organism evidence="2">
    <name type="scientific">Zea mays</name>
    <name type="common">Maize</name>
    <dbReference type="NCBI Taxonomy" id="4577"/>
    <lineage>
        <taxon>Eukaryota</taxon>
        <taxon>Viridiplantae</taxon>
        <taxon>Streptophyta</taxon>
        <taxon>Embryophyta</taxon>
        <taxon>Tracheophyta</taxon>
        <taxon>Spermatophyta</taxon>
        <taxon>Magnoliopsida</taxon>
        <taxon>Liliopsida</taxon>
        <taxon>Poales</taxon>
        <taxon>Poaceae</taxon>
        <taxon>PACMAD clade</taxon>
        <taxon>Panicoideae</taxon>
        <taxon>Andropogonodae</taxon>
        <taxon>Andropogoneae</taxon>
        <taxon>Tripsacinae</taxon>
        <taxon>Zea</taxon>
    </lineage>
</organism>
<dbReference type="ExpressionAtlas" id="A0A1D6MZP8">
    <property type="expression patterns" value="baseline"/>
</dbReference>
<dbReference type="PANTHER" id="PTHR45786:SF74">
    <property type="entry name" value="ATP-DEPENDENT DNA HELICASE"/>
    <property type="match status" value="1"/>
</dbReference>
<dbReference type="Pfam" id="PF14214">
    <property type="entry name" value="Helitron_like_N"/>
    <property type="match status" value="1"/>
</dbReference>
<feature type="domain" description="Helitron helicase-like" evidence="1">
    <location>
        <begin position="278"/>
        <end position="365"/>
    </location>
</feature>
<accession>A0A1D6MZP8</accession>